<gene>
    <name evidence="1" type="ORF">FBZ83_11645</name>
</gene>
<evidence type="ECO:0000313" key="1">
    <source>
        <dbReference type="EMBL" id="TWA77053.1"/>
    </source>
</evidence>
<evidence type="ECO:0000313" key="2">
    <source>
        <dbReference type="Proteomes" id="UP000318529"/>
    </source>
</evidence>
<accession>A0A560BWR7</accession>
<dbReference type="Proteomes" id="UP000318529">
    <property type="component" value="Unassembled WGS sequence"/>
</dbReference>
<sequence>MFAGSGCSAAIANHMAVDHSQNGGLRPPAFNDGATPLRRSGNLNLSIANDQYGSVKITHLSLLHAMPDLAMGWTAVDVEAVV</sequence>
<proteinExistence type="predicted"/>
<comment type="caution">
    <text evidence="1">The sequence shown here is derived from an EMBL/GenBank/DDBJ whole genome shotgun (WGS) entry which is preliminary data.</text>
</comment>
<dbReference type="EMBL" id="VITH01000016">
    <property type="protein sequence ID" value="TWA77053.1"/>
    <property type="molecule type" value="Genomic_DNA"/>
</dbReference>
<name>A0A560BWR7_AZOBR</name>
<dbReference type="AlphaFoldDB" id="A0A560BWR7"/>
<protein>
    <submittedName>
        <fullName evidence="1">Uncharacterized protein</fullName>
    </submittedName>
</protein>
<reference evidence="1 2" key="1">
    <citation type="submission" date="2019-06" db="EMBL/GenBank/DDBJ databases">
        <title>Genomic Encyclopedia of Type Strains, Phase IV (KMG-V): Genome sequencing to study the core and pangenomes of soil and plant-associated prokaryotes.</title>
        <authorList>
            <person name="Whitman W."/>
        </authorList>
    </citation>
    <scope>NUCLEOTIDE SEQUENCE [LARGE SCALE GENOMIC DNA]</scope>
    <source>
        <strain evidence="1 2">BR 11650</strain>
    </source>
</reference>
<dbReference type="RefSeq" id="WP_145689681.1">
    <property type="nucleotide sequence ID" value="NZ_VITH01000016.1"/>
</dbReference>
<organism evidence="1 2">
    <name type="scientific">Azospirillum brasilense</name>
    <dbReference type="NCBI Taxonomy" id="192"/>
    <lineage>
        <taxon>Bacteria</taxon>
        <taxon>Pseudomonadati</taxon>
        <taxon>Pseudomonadota</taxon>
        <taxon>Alphaproteobacteria</taxon>
        <taxon>Rhodospirillales</taxon>
        <taxon>Azospirillaceae</taxon>
        <taxon>Azospirillum</taxon>
    </lineage>
</organism>